<dbReference type="InterPro" id="IPR008207">
    <property type="entry name" value="Sig_transdc_His_kin_Hpt_dom"/>
</dbReference>
<dbReference type="PROSITE" id="PS50110">
    <property type="entry name" value="RESPONSE_REGULATORY"/>
    <property type="match status" value="1"/>
</dbReference>
<dbReference type="PANTHER" id="PTHR43228:SF1">
    <property type="entry name" value="TWO-COMPONENT RESPONSE REGULATOR ARR22"/>
    <property type="match status" value="1"/>
</dbReference>
<evidence type="ECO:0000256" key="2">
    <source>
        <dbReference type="PROSITE-ProRule" id="PRU00169"/>
    </source>
</evidence>
<sequence>MQTSPAAFPPPCVLVADDDPASRRFLGDGLRSLGARTVECADGMEALQQAHDEAFDLLLLDCRMPGAGAREVLAALRAEGQACSSGSLAVASSAELDAAGRRDLLAAGFSDVLHKPCGIAELQRVLALLPGNMPVLDDEAALRASGDVTTMQALRQLLRGELALLYQELGMPDRDHAALDDRLHRLRSSCGFCGTAALAAEVARLQRRLREDPHDAVPAIAQFRGAVQITLLALDT</sequence>
<gene>
    <name evidence="4" type="ORF">ABQJ54_02225</name>
</gene>
<dbReference type="Proteomes" id="UP001556220">
    <property type="component" value="Unassembled WGS sequence"/>
</dbReference>
<feature type="domain" description="Response regulatory" evidence="3">
    <location>
        <begin position="12"/>
        <end position="130"/>
    </location>
</feature>
<feature type="modified residue" description="4-aspartylphosphate" evidence="2">
    <location>
        <position position="61"/>
    </location>
</feature>
<dbReference type="PANTHER" id="PTHR43228">
    <property type="entry name" value="TWO-COMPONENT RESPONSE REGULATOR"/>
    <property type="match status" value="1"/>
</dbReference>
<dbReference type="SUPFAM" id="SSF47226">
    <property type="entry name" value="Histidine-containing phosphotransfer domain, HPT domain"/>
    <property type="match status" value="1"/>
</dbReference>
<dbReference type="SUPFAM" id="SSF52172">
    <property type="entry name" value="CheY-like"/>
    <property type="match status" value="1"/>
</dbReference>
<dbReference type="InterPro" id="IPR052048">
    <property type="entry name" value="ST_Response_Regulator"/>
</dbReference>
<dbReference type="CDD" id="cd17546">
    <property type="entry name" value="REC_hyHK_CKI1_RcsC-like"/>
    <property type="match status" value="1"/>
</dbReference>
<dbReference type="SMART" id="SM00448">
    <property type="entry name" value="REC"/>
    <property type="match status" value="1"/>
</dbReference>
<dbReference type="InterPro" id="IPR036641">
    <property type="entry name" value="HPT_dom_sf"/>
</dbReference>
<comment type="caution">
    <text evidence="4">The sequence shown here is derived from an EMBL/GenBank/DDBJ whole genome shotgun (WGS) entry which is preliminary data.</text>
</comment>
<evidence type="ECO:0000256" key="1">
    <source>
        <dbReference type="ARBA" id="ARBA00023012"/>
    </source>
</evidence>
<name>A0ABV3QA20_9GAMM</name>
<evidence type="ECO:0000259" key="3">
    <source>
        <dbReference type="PROSITE" id="PS50110"/>
    </source>
</evidence>
<evidence type="ECO:0000313" key="4">
    <source>
        <dbReference type="EMBL" id="MEW9570562.1"/>
    </source>
</evidence>
<organism evidence="4 5">
    <name type="scientific">Rhodanobacter lycopersici</name>
    <dbReference type="NCBI Taxonomy" id="3162487"/>
    <lineage>
        <taxon>Bacteria</taxon>
        <taxon>Pseudomonadati</taxon>
        <taxon>Pseudomonadota</taxon>
        <taxon>Gammaproteobacteria</taxon>
        <taxon>Lysobacterales</taxon>
        <taxon>Rhodanobacteraceae</taxon>
        <taxon>Rhodanobacter</taxon>
    </lineage>
</organism>
<dbReference type="EMBL" id="JBFOHK010000001">
    <property type="protein sequence ID" value="MEW9570562.1"/>
    <property type="molecule type" value="Genomic_DNA"/>
</dbReference>
<evidence type="ECO:0000313" key="5">
    <source>
        <dbReference type="Proteomes" id="UP001556220"/>
    </source>
</evidence>
<keyword evidence="2" id="KW-0597">Phosphoprotein</keyword>
<accession>A0ABV3QA20</accession>
<dbReference type="Gene3D" id="3.40.50.2300">
    <property type="match status" value="1"/>
</dbReference>
<dbReference type="Pfam" id="PF00072">
    <property type="entry name" value="Response_reg"/>
    <property type="match status" value="1"/>
</dbReference>
<dbReference type="RefSeq" id="WP_367852648.1">
    <property type="nucleotide sequence ID" value="NZ_JBFOHK010000001.1"/>
</dbReference>
<dbReference type="InterPro" id="IPR001789">
    <property type="entry name" value="Sig_transdc_resp-reg_receiver"/>
</dbReference>
<protein>
    <submittedName>
        <fullName evidence="4">Response regulator</fullName>
    </submittedName>
</protein>
<dbReference type="InterPro" id="IPR011006">
    <property type="entry name" value="CheY-like_superfamily"/>
</dbReference>
<proteinExistence type="predicted"/>
<dbReference type="Gene3D" id="1.20.120.160">
    <property type="entry name" value="HPT domain"/>
    <property type="match status" value="1"/>
</dbReference>
<keyword evidence="1" id="KW-0902">Two-component regulatory system</keyword>
<dbReference type="Pfam" id="PF01627">
    <property type="entry name" value="Hpt"/>
    <property type="match status" value="1"/>
</dbReference>
<reference evidence="4 5" key="1">
    <citation type="submission" date="2024-06" db="EMBL/GenBank/DDBJ databases">
        <authorList>
            <person name="Woo H."/>
        </authorList>
    </citation>
    <scope>NUCLEOTIDE SEQUENCE [LARGE SCALE GENOMIC DNA]</scope>
    <source>
        <strain evidence="4 5">Si-c</strain>
    </source>
</reference>
<keyword evidence="5" id="KW-1185">Reference proteome</keyword>